<name>A0ABR2BMZ0_9ROSI</name>
<reference evidence="2 3" key="1">
    <citation type="journal article" date="2024" name="G3 (Bethesda)">
        <title>Genome assembly of Hibiscus sabdariffa L. provides insights into metabolisms of medicinal natural products.</title>
        <authorList>
            <person name="Kim T."/>
        </authorList>
    </citation>
    <scope>NUCLEOTIDE SEQUENCE [LARGE SCALE GENOMIC DNA]</scope>
    <source>
        <strain evidence="2">TK-2024</strain>
        <tissue evidence="2">Old leaves</tissue>
    </source>
</reference>
<organism evidence="2 3">
    <name type="scientific">Hibiscus sabdariffa</name>
    <name type="common">roselle</name>
    <dbReference type="NCBI Taxonomy" id="183260"/>
    <lineage>
        <taxon>Eukaryota</taxon>
        <taxon>Viridiplantae</taxon>
        <taxon>Streptophyta</taxon>
        <taxon>Embryophyta</taxon>
        <taxon>Tracheophyta</taxon>
        <taxon>Spermatophyta</taxon>
        <taxon>Magnoliopsida</taxon>
        <taxon>eudicotyledons</taxon>
        <taxon>Gunneridae</taxon>
        <taxon>Pentapetalae</taxon>
        <taxon>rosids</taxon>
        <taxon>malvids</taxon>
        <taxon>Malvales</taxon>
        <taxon>Malvaceae</taxon>
        <taxon>Malvoideae</taxon>
        <taxon>Hibiscus</taxon>
    </lineage>
</organism>
<comment type="caution">
    <text evidence="2">The sequence shown here is derived from an EMBL/GenBank/DDBJ whole genome shotgun (WGS) entry which is preliminary data.</text>
</comment>
<evidence type="ECO:0000313" key="2">
    <source>
        <dbReference type="EMBL" id="KAK8508460.1"/>
    </source>
</evidence>
<feature type="compositionally biased region" description="Basic and acidic residues" evidence="1">
    <location>
        <begin position="1"/>
        <end position="29"/>
    </location>
</feature>
<dbReference type="Proteomes" id="UP001472677">
    <property type="component" value="Unassembled WGS sequence"/>
</dbReference>
<keyword evidence="3" id="KW-1185">Reference proteome</keyword>
<evidence type="ECO:0000313" key="3">
    <source>
        <dbReference type="Proteomes" id="UP001472677"/>
    </source>
</evidence>
<evidence type="ECO:0000256" key="1">
    <source>
        <dbReference type="SAM" id="MobiDB-lite"/>
    </source>
</evidence>
<accession>A0ABR2BMZ0</accession>
<dbReference type="EMBL" id="JBBPBM010000101">
    <property type="protein sequence ID" value="KAK8508460.1"/>
    <property type="molecule type" value="Genomic_DNA"/>
</dbReference>
<sequence length="68" mass="7905">MRQTRKESSPEKGITKEERKEEEKSDLECSQKSPSKSRIQAEDWKKRSAPKTRNNKSGPKTSTKQRGR</sequence>
<gene>
    <name evidence="2" type="ORF">V6N12_020241</name>
</gene>
<protein>
    <submittedName>
        <fullName evidence="2">Uncharacterized protein</fullName>
    </submittedName>
</protein>
<proteinExistence type="predicted"/>
<feature type="region of interest" description="Disordered" evidence="1">
    <location>
        <begin position="1"/>
        <end position="68"/>
    </location>
</feature>